<proteinExistence type="predicted"/>
<dbReference type="InterPro" id="IPR011333">
    <property type="entry name" value="SKP1/BTB/POZ_sf"/>
</dbReference>
<dbReference type="Proteomes" id="UP001610444">
    <property type="component" value="Unassembled WGS sequence"/>
</dbReference>
<evidence type="ECO:0000313" key="3">
    <source>
        <dbReference type="Proteomes" id="UP001610444"/>
    </source>
</evidence>
<comment type="caution">
    <text evidence="2">The sequence shown here is derived from an EMBL/GenBank/DDBJ whole genome shotgun (WGS) entry which is preliminary data.</text>
</comment>
<evidence type="ECO:0000259" key="1">
    <source>
        <dbReference type="PROSITE" id="PS50097"/>
    </source>
</evidence>
<protein>
    <recommendedName>
        <fullName evidence="1">BTB domain-containing protein</fullName>
    </recommendedName>
</protein>
<name>A0ABR4KQL9_9EURO</name>
<accession>A0ABR4KQL9</accession>
<dbReference type="EMBL" id="JBFXLR010000011">
    <property type="protein sequence ID" value="KAL2854569.1"/>
    <property type="molecule type" value="Genomic_DNA"/>
</dbReference>
<dbReference type="Pfam" id="PF00651">
    <property type="entry name" value="BTB"/>
    <property type="match status" value="1"/>
</dbReference>
<feature type="domain" description="BTB" evidence="1">
    <location>
        <begin position="253"/>
        <end position="320"/>
    </location>
</feature>
<organism evidence="2 3">
    <name type="scientific">Aspergillus pseudodeflectus</name>
    <dbReference type="NCBI Taxonomy" id="176178"/>
    <lineage>
        <taxon>Eukaryota</taxon>
        <taxon>Fungi</taxon>
        <taxon>Dikarya</taxon>
        <taxon>Ascomycota</taxon>
        <taxon>Pezizomycotina</taxon>
        <taxon>Eurotiomycetes</taxon>
        <taxon>Eurotiomycetidae</taxon>
        <taxon>Eurotiales</taxon>
        <taxon>Aspergillaceae</taxon>
        <taxon>Aspergillus</taxon>
        <taxon>Aspergillus subgen. Nidulantes</taxon>
    </lineage>
</organism>
<evidence type="ECO:0000313" key="2">
    <source>
        <dbReference type="EMBL" id="KAL2854569.1"/>
    </source>
</evidence>
<gene>
    <name evidence="2" type="ORF">BJX68DRAFT_264469</name>
</gene>
<dbReference type="SMART" id="SM00225">
    <property type="entry name" value="BTB"/>
    <property type="match status" value="1"/>
</dbReference>
<dbReference type="PANTHER" id="PTHR24413">
    <property type="entry name" value="SPECKLE-TYPE POZ PROTEIN"/>
    <property type="match status" value="1"/>
</dbReference>
<keyword evidence="3" id="KW-1185">Reference proteome</keyword>
<dbReference type="CDD" id="cd18186">
    <property type="entry name" value="BTB_POZ_ZBTB_KLHL-like"/>
    <property type="match status" value="1"/>
</dbReference>
<dbReference type="Gene3D" id="3.30.710.10">
    <property type="entry name" value="Potassium Channel Kv1.1, Chain A"/>
    <property type="match status" value="1"/>
</dbReference>
<dbReference type="SUPFAM" id="SSF54695">
    <property type="entry name" value="POZ domain"/>
    <property type="match status" value="1"/>
</dbReference>
<dbReference type="InterPro" id="IPR000210">
    <property type="entry name" value="BTB/POZ_dom"/>
</dbReference>
<sequence>MLTSLKPAIRRSLPNAKELERLLPEILDSRDTHTHLETILEDCATGGYVESYKVVAPEIFMSPKLYRFAIRRALESAIEGGHNAIAEHMLEEIHQFPTSHSSRRRNLIITGLELALGTPNWPIAKLILQTYVPKEEIRHSSLSTSLEEACRMNQGEAVSLLVDYAIRARDAQAANVPGGPTRAESLMLLPYLECLPYFHDVFNEAPTLFTDLRAEDFAAIPREKCVKLVSFPLTALGNARIAKRLRSTASEPADICLTVDGKTFSAHKDVLAYRSEYFAALFRGAWSDRDHVTFDDGEIAPHVLEMLLELVYGERCRLDKGSELREDLLAAADYFLMDGLKDEIRDSIWDPRYQDYSDTGSDSDGY</sequence>
<dbReference type="PROSITE" id="PS50097">
    <property type="entry name" value="BTB"/>
    <property type="match status" value="1"/>
</dbReference>
<reference evidence="2 3" key="1">
    <citation type="submission" date="2024-07" db="EMBL/GenBank/DDBJ databases">
        <title>Section-level genome sequencing and comparative genomics of Aspergillus sections Usti and Cavernicolus.</title>
        <authorList>
            <consortium name="Lawrence Berkeley National Laboratory"/>
            <person name="Nybo J.L."/>
            <person name="Vesth T.C."/>
            <person name="Theobald S."/>
            <person name="Frisvad J.C."/>
            <person name="Larsen T.O."/>
            <person name="Kjaerboelling I."/>
            <person name="Rothschild-Mancinelli K."/>
            <person name="Lyhne E.K."/>
            <person name="Kogle M.E."/>
            <person name="Barry K."/>
            <person name="Clum A."/>
            <person name="Na H."/>
            <person name="Ledsgaard L."/>
            <person name="Lin J."/>
            <person name="Lipzen A."/>
            <person name="Kuo A."/>
            <person name="Riley R."/>
            <person name="Mondo S."/>
            <person name="LaButti K."/>
            <person name="Haridas S."/>
            <person name="Pangalinan J."/>
            <person name="Salamov A.A."/>
            <person name="Simmons B.A."/>
            <person name="Magnuson J.K."/>
            <person name="Chen J."/>
            <person name="Drula E."/>
            <person name="Henrissat B."/>
            <person name="Wiebenga A."/>
            <person name="Lubbers R.J."/>
            <person name="Gomes A.C."/>
            <person name="Macurrencykelacurrency M.R."/>
            <person name="Stajich J."/>
            <person name="Grigoriev I.V."/>
            <person name="Mortensen U.H."/>
            <person name="De vries R.P."/>
            <person name="Baker S.E."/>
            <person name="Andersen M.R."/>
        </authorList>
    </citation>
    <scope>NUCLEOTIDE SEQUENCE [LARGE SCALE GENOMIC DNA]</scope>
    <source>
        <strain evidence="2 3">CBS 756.74</strain>
    </source>
</reference>
<dbReference type="RefSeq" id="XP_070901433.1">
    <property type="nucleotide sequence ID" value="XM_071044965.1"/>
</dbReference>
<dbReference type="GeneID" id="98160129"/>